<dbReference type="RefSeq" id="WP_183761686.1">
    <property type="nucleotide sequence ID" value="NZ_BMHZ01000001.1"/>
</dbReference>
<proteinExistence type="predicted"/>
<dbReference type="Proteomes" id="UP000532273">
    <property type="component" value="Unassembled WGS sequence"/>
</dbReference>
<reference evidence="6 7" key="3">
    <citation type="submission" date="2020-08" db="EMBL/GenBank/DDBJ databases">
        <title>Genomic Encyclopedia of Type Strains, Phase IV (KMG-IV): sequencing the most valuable type-strain genomes for metagenomic binning, comparative biology and taxonomic classification.</title>
        <authorList>
            <person name="Goeker M."/>
        </authorList>
    </citation>
    <scope>NUCLEOTIDE SEQUENCE [LARGE SCALE GENOMIC DNA]</scope>
    <source>
        <strain evidence="6 7">DSM 100774</strain>
    </source>
</reference>
<keyword evidence="1" id="KW-0805">Transcription regulation</keyword>
<dbReference type="Gene3D" id="1.10.10.60">
    <property type="entry name" value="Homeodomain-like"/>
    <property type="match status" value="1"/>
</dbReference>
<protein>
    <submittedName>
        <fullName evidence="5">AraC family transcriptional regulator</fullName>
    </submittedName>
    <submittedName>
        <fullName evidence="6">AraC-like DNA-binding protein</fullName>
    </submittedName>
</protein>
<accession>A0A7W6K967</accession>
<sequence length="268" mass="31736">MKIEFYTPENEVLKKYIKGYYFMTPGKYSKPLRYFTFPNNFFIVSVNQNIKIRQEQNSIIVSQSKKENISANFVARYTAPIEIVYENSVLEITLYFKPLGINFFVDDAQPFFQKKSDVDFNPFPDFISAMKTIMETEDRSLQIELLERYWVSKIKNRNLELMNSILSDLESDIKIADLASKYNFSRQHLNQLFIKNLGKPAAEYRKILRFRSAIMKQNKAKNLTHLTYDSLFYDQSHMIKDFKDLTKISPNSFFKNVDTAKENIWLFV</sequence>
<evidence type="ECO:0000313" key="8">
    <source>
        <dbReference type="Proteomes" id="UP000642938"/>
    </source>
</evidence>
<feature type="domain" description="HTH araC/xylS-type" evidence="4">
    <location>
        <begin position="159"/>
        <end position="256"/>
    </location>
</feature>
<gene>
    <name evidence="5" type="ORF">GCM10007422_11110</name>
    <name evidence="6" type="ORF">GGQ60_001516</name>
</gene>
<dbReference type="InterPro" id="IPR050204">
    <property type="entry name" value="AraC_XylS_family_regulators"/>
</dbReference>
<dbReference type="PROSITE" id="PS01124">
    <property type="entry name" value="HTH_ARAC_FAMILY_2"/>
    <property type="match status" value="1"/>
</dbReference>
<keyword evidence="8" id="KW-1185">Reference proteome</keyword>
<dbReference type="EMBL" id="BMHZ01000001">
    <property type="protein sequence ID" value="GGG98709.1"/>
    <property type="molecule type" value="Genomic_DNA"/>
</dbReference>
<keyword evidence="3" id="KW-0804">Transcription</keyword>
<evidence type="ECO:0000256" key="1">
    <source>
        <dbReference type="ARBA" id="ARBA00023015"/>
    </source>
</evidence>
<reference evidence="5" key="4">
    <citation type="submission" date="2024-05" db="EMBL/GenBank/DDBJ databases">
        <authorList>
            <person name="Sun Q."/>
            <person name="Zhou Y."/>
        </authorList>
    </citation>
    <scope>NUCLEOTIDE SEQUENCE</scope>
    <source>
        <strain evidence="5">CGMCC 1.15287</strain>
    </source>
</reference>
<evidence type="ECO:0000313" key="7">
    <source>
        <dbReference type="Proteomes" id="UP000532273"/>
    </source>
</evidence>
<reference evidence="5" key="1">
    <citation type="journal article" date="2014" name="Int. J. Syst. Evol. Microbiol.">
        <title>Complete genome of a new Firmicutes species belonging to the dominant human colonic microbiota ('Ruminococcus bicirculans') reveals two chromosomes and a selective capacity to utilize plant glucans.</title>
        <authorList>
            <consortium name="NISC Comparative Sequencing Program"/>
            <person name="Wegmann U."/>
            <person name="Louis P."/>
            <person name="Goesmann A."/>
            <person name="Henrissat B."/>
            <person name="Duncan S.H."/>
            <person name="Flint H.J."/>
        </authorList>
    </citation>
    <scope>NUCLEOTIDE SEQUENCE</scope>
    <source>
        <strain evidence="5">CGMCC 1.15287</strain>
    </source>
</reference>
<dbReference type="GO" id="GO:0043565">
    <property type="term" value="F:sequence-specific DNA binding"/>
    <property type="evidence" value="ECO:0007669"/>
    <property type="project" value="InterPro"/>
</dbReference>
<dbReference type="EMBL" id="JACIEF010000002">
    <property type="protein sequence ID" value="MBB4107535.1"/>
    <property type="molecule type" value="Genomic_DNA"/>
</dbReference>
<comment type="caution">
    <text evidence="6">The sequence shown here is derived from an EMBL/GenBank/DDBJ whole genome shotgun (WGS) entry which is preliminary data.</text>
</comment>
<dbReference type="Proteomes" id="UP000642938">
    <property type="component" value="Unassembled WGS sequence"/>
</dbReference>
<dbReference type="GO" id="GO:0003700">
    <property type="term" value="F:DNA-binding transcription factor activity"/>
    <property type="evidence" value="ECO:0007669"/>
    <property type="project" value="InterPro"/>
</dbReference>
<dbReference type="AlphaFoldDB" id="A0A7W6K967"/>
<evidence type="ECO:0000256" key="2">
    <source>
        <dbReference type="ARBA" id="ARBA00023125"/>
    </source>
</evidence>
<dbReference type="Pfam" id="PF12833">
    <property type="entry name" value="HTH_18"/>
    <property type="match status" value="1"/>
</dbReference>
<evidence type="ECO:0000256" key="3">
    <source>
        <dbReference type="ARBA" id="ARBA00023163"/>
    </source>
</evidence>
<reference evidence="8" key="2">
    <citation type="journal article" date="2019" name="Int. J. Syst. Evol. Microbiol.">
        <title>The Global Catalogue of Microorganisms (GCM) 10K type strain sequencing project: providing services to taxonomists for standard genome sequencing and annotation.</title>
        <authorList>
            <consortium name="The Broad Institute Genomics Platform"/>
            <consortium name="The Broad Institute Genome Sequencing Center for Infectious Disease"/>
            <person name="Wu L."/>
            <person name="Ma J."/>
        </authorList>
    </citation>
    <scope>NUCLEOTIDE SEQUENCE [LARGE SCALE GENOMIC DNA]</scope>
    <source>
        <strain evidence="8">CGMCC 1.15287</strain>
    </source>
</reference>
<evidence type="ECO:0000313" key="6">
    <source>
        <dbReference type="EMBL" id="MBB4107535.1"/>
    </source>
</evidence>
<organism evidence="6 7">
    <name type="scientific">Pedobacter zeae</name>
    <dbReference type="NCBI Taxonomy" id="1737356"/>
    <lineage>
        <taxon>Bacteria</taxon>
        <taxon>Pseudomonadati</taxon>
        <taxon>Bacteroidota</taxon>
        <taxon>Sphingobacteriia</taxon>
        <taxon>Sphingobacteriales</taxon>
        <taxon>Sphingobacteriaceae</taxon>
        <taxon>Pedobacter</taxon>
    </lineage>
</organism>
<name>A0A7W6K967_9SPHI</name>
<keyword evidence="2 6" id="KW-0238">DNA-binding</keyword>
<evidence type="ECO:0000259" key="4">
    <source>
        <dbReference type="PROSITE" id="PS01124"/>
    </source>
</evidence>
<dbReference type="SMART" id="SM00342">
    <property type="entry name" value="HTH_ARAC"/>
    <property type="match status" value="1"/>
</dbReference>
<dbReference type="InterPro" id="IPR018060">
    <property type="entry name" value="HTH_AraC"/>
</dbReference>
<evidence type="ECO:0000313" key="5">
    <source>
        <dbReference type="EMBL" id="GGG98709.1"/>
    </source>
</evidence>
<dbReference type="PANTHER" id="PTHR46796">
    <property type="entry name" value="HTH-TYPE TRANSCRIPTIONAL ACTIVATOR RHAS-RELATED"/>
    <property type="match status" value="1"/>
</dbReference>